<keyword evidence="2" id="KW-1185">Reference proteome</keyword>
<evidence type="ECO:0000313" key="2">
    <source>
        <dbReference type="Proteomes" id="UP000824633"/>
    </source>
</evidence>
<dbReference type="RefSeq" id="WP_224033260.1">
    <property type="nucleotide sequence ID" value="NZ_AP024849.1"/>
</dbReference>
<evidence type="ECO:0000313" key="1">
    <source>
        <dbReference type="EMBL" id="BCZ46861.1"/>
    </source>
</evidence>
<name>A0ABN6J1L1_9CLOT</name>
<organism evidence="1 2">
    <name type="scientific">Clostridium gelidum</name>
    <dbReference type="NCBI Taxonomy" id="704125"/>
    <lineage>
        <taxon>Bacteria</taxon>
        <taxon>Bacillati</taxon>
        <taxon>Bacillota</taxon>
        <taxon>Clostridia</taxon>
        <taxon>Eubacteriales</taxon>
        <taxon>Clostridiaceae</taxon>
        <taxon>Clostridium</taxon>
    </lineage>
</organism>
<dbReference type="Proteomes" id="UP000824633">
    <property type="component" value="Chromosome"/>
</dbReference>
<dbReference type="EMBL" id="AP024849">
    <property type="protein sequence ID" value="BCZ46861.1"/>
    <property type="molecule type" value="Genomic_DNA"/>
</dbReference>
<sequence>MKKILEEVKADYEKLWEKRVDRKYDLLHTLYDLVPCGFKDKLEYNDEYDELRFDGKFISDLESMDDISGGYDGNLFKYSIDFTRDKEKEFMFLKFRRCKDAKGNRRWNKYLLGEWDAV</sequence>
<gene>
    <name evidence="1" type="ORF">psyc5s11_29280</name>
</gene>
<reference evidence="2" key="1">
    <citation type="submission" date="2021-07" db="EMBL/GenBank/DDBJ databases">
        <title>Complete genome sequencing of a Clostridium isolate.</title>
        <authorList>
            <person name="Ueki A."/>
            <person name="Tonouchi A."/>
        </authorList>
    </citation>
    <scope>NUCLEOTIDE SEQUENCE [LARGE SCALE GENOMIC DNA]</scope>
    <source>
        <strain evidence="2">C5S11</strain>
    </source>
</reference>
<protein>
    <submittedName>
        <fullName evidence="1">Uncharacterized protein</fullName>
    </submittedName>
</protein>
<accession>A0ABN6J1L1</accession>
<proteinExistence type="predicted"/>